<proteinExistence type="predicted"/>
<reference evidence="4" key="1">
    <citation type="submission" date="2016-10" db="EMBL/GenBank/DDBJ databases">
        <authorList>
            <person name="Varghese N."/>
            <person name="Submissions S."/>
        </authorList>
    </citation>
    <scope>NUCLEOTIDE SEQUENCE [LARGE SCALE GENOMIC DNA]</scope>
    <source>
        <strain evidence="4">DSM 21424</strain>
    </source>
</reference>
<feature type="domain" description="DUF1468" evidence="2">
    <location>
        <begin position="16"/>
        <end position="155"/>
    </location>
</feature>
<dbReference type="Proteomes" id="UP000198922">
    <property type="component" value="Unassembled WGS sequence"/>
</dbReference>
<accession>A0A1G6ZYS6</accession>
<dbReference type="STRING" id="521013.SAMN04488567_0732"/>
<dbReference type="EMBL" id="FNAT01000001">
    <property type="protein sequence ID" value="SDE07533.1"/>
    <property type="molecule type" value="Genomic_DNA"/>
</dbReference>
<dbReference type="AlphaFoldDB" id="A0A1G6ZYS6"/>
<feature type="transmembrane region" description="Helical" evidence="1">
    <location>
        <begin position="130"/>
        <end position="154"/>
    </location>
</feature>
<keyword evidence="1" id="KW-0812">Transmembrane</keyword>
<dbReference type="OrthoDB" id="7064868at2"/>
<evidence type="ECO:0000313" key="3">
    <source>
        <dbReference type="EMBL" id="SDE07533.1"/>
    </source>
</evidence>
<keyword evidence="4" id="KW-1185">Reference proteome</keyword>
<sequence>MNNRQTQTRLGLGAVIFSLLLAGLAIPRWVSSPSNVPNIVLSPLFWPYVLAGLTGLTGLGLLASRAFQDDDPTPINPPIDDPRRGALRLAGMALLMVVAMGLMSWLGMVWTCMGLLLATALLVRTRHPRAAMICAVAAPLLLYAFFAHVAGVAIPQGQLVRLP</sequence>
<evidence type="ECO:0000256" key="1">
    <source>
        <dbReference type="SAM" id="Phobius"/>
    </source>
</evidence>
<feature type="transmembrane region" description="Helical" evidence="1">
    <location>
        <begin position="108"/>
        <end position="123"/>
    </location>
</feature>
<keyword evidence="1" id="KW-0472">Membrane</keyword>
<dbReference type="RefSeq" id="WP_090109398.1">
    <property type="nucleotide sequence ID" value="NZ_FNAT01000001.1"/>
</dbReference>
<evidence type="ECO:0000259" key="2">
    <source>
        <dbReference type="Pfam" id="PF07331"/>
    </source>
</evidence>
<dbReference type="InterPro" id="IPR009936">
    <property type="entry name" value="DUF1468"/>
</dbReference>
<keyword evidence="1" id="KW-1133">Transmembrane helix</keyword>
<protein>
    <submittedName>
        <fullName evidence="3">Tripartite tricarboxylate transporter TctB family protein</fullName>
    </submittedName>
</protein>
<organism evidence="3 4">
    <name type="scientific">Limimaricola pyoseonensis</name>
    <dbReference type="NCBI Taxonomy" id="521013"/>
    <lineage>
        <taxon>Bacteria</taxon>
        <taxon>Pseudomonadati</taxon>
        <taxon>Pseudomonadota</taxon>
        <taxon>Alphaproteobacteria</taxon>
        <taxon>Rhodobacterales</taxon>
        <taxon>Paracoccaceae</taxon>
        <taxon>Limimaricola</taxon>
    </lineage>
</organism>
<evidence type="ECO:0000313" key="4">
    <source>
        <dbReference type="Proteomes" id="UP000198922"/>
    </source>
</evidence>
<gene>
    <name evidence="3" type="ORF">SAMN04488567_0732</name>
</gene>
<name>A0A1G6ZYS6_9RHOB</name>
<dbReference type="Pfam" id="PF07331">
    <property type="entry name" value="TctB"/>
    <property type="match status" value="1"/>
</dbReference>
<feature type="transmembrane region" description="Helical" evidence="1">
    <location>
        <begin position="44"/>
        <end position="64"/>
    </location>
</feature>